<dbReference type="AlphaFoldDB" id="A0A6H5IZE7"/>
<feature type="compositionally biased region" description="Basic residues" evidence="1">
    <location>
        <begin position="8"/>
        <end position="22"/>
    </location>
</feature>
<organism evidence="2 3">
    <name type="scientific">Trichogramma brassicae</name>
    <dbReference type="NCBI Taxonomy" id="86971"/>
    <lineage>
        <taxon>Eukaryota</taxon>
        <taxon>Metazoa</taxon>
        <taxon>Ecdysozoa</taxon>
        <taxon>Arthropoda</taxon>
        <taxon>Hexapoda</taxon>
        <taxon>Insecta</taxon>
        <taxon>Pterygota</taxon>
        <taxon>Neoptera</taxon>
        <taxon>Endopterygota</taxon>
        <taxon>Hymenoptera</taxon>
        <taxon>Apocrita</taxon>
        <taxon>Proctotrupomorpha</taxon>
        <taxon>Chalcidoidea</taxon>
        <taxon>Trichogrammatidae</taxon>
        <taxon>Trichogramma</taxon>
    </lineage>
</organism>
<feature type="region of interest" description="Disordered" evidence="1">
    <location>
        <begin position="1"/>
        <end position="22"/>
    </location>
</feature>
<proteinExistence type="predicted"/>
<keyword evidence="3" id="KW-1185">Reference proteome</keyword>
<accession>A0A6H5IZE7</accession>
<dbReference type="EMBL" id="CADCXV010001106">
    <property type="protein sequence ID" value="CAB0041304.1"/>
    <property type="molecule type" value="Genomic_DNA"/>
</dbReference>
<evidence type="ECO:0000313" key="3">
    <source>
        <dbReference type="Proteomes" id="UP000479190"/>
    </source>
</evidence>
<sequence length="61" mass="7286">MPTWPRKTPPRNHGVHQKGRVRQARLRAHLHRNGYNLHIRRLRDFRPRKTAEDGLLCGTKQ</sequence>
<gene>
    <name evidence="2" type="ORF">TBRA_LOCUS12978</name>
</gene>
<reference evidence="2 3" key="1">
    <citation type="submission" date="2020-02" db="EMBL/GenBank/DDBJ databases">
        <authorList>
            <person name="Ferguson B K."/>
        </authorList>
    </citation>
    <scope>NUCLEOTIDE SEQUENCE [LARGE SCALE GENOMIC DNA]</scope>
</reference>
<evidence type="ECO:0000256" key="1">
    <source>
        <dbReference type="SAM" id="MobiDB-lite"/>
    </source>
</evidence>
<dbReference type="Proteomes" id="UP000479190">
    <property type="component" value="Unassembled WGS sequence"/>
</dbReference>
<name>A0A6H5IZE7_9HYME</name>
<protein>
    <submittedName>
        <fullName evidence="2">Uncharacterized protein</fullName>
    </submittedName>
</protein>
<evidence type="ECO:0000313" key="2">
    <source>
        <dbReference type="EMBL" id="CAB0041304.1"/>
    </source>
</evidence>